<name>A0A940WYL5_9BACI</name>
<protein>
    <submittedName>
        <fullName evidence="2">NERD domain-containing protein</fullName>
    </submittedName>
</protein>
<dbReference type="Pfam" id="PF08378">
    <property type="entry name" value="NERD"/>
    <property type="match status" value="1"/>
</dbReference>
<accession>A0A940WYL5</accession>
<organism evidence="2 3">
    <name type="scientific">Halalkalibacter suaedae</name>
    <dbReference type="NCBI Taxonomy" id="2822140"/>
    <lineage>
        <taxon>Bacteria</taxon>
        <taxon>Bacillati</taxon>
        <taxon>Bacillota</taxon>
        <taxon>Bacilli</taxon>
        <taxon>Bacillales</taxon>
        <taxon>Bacillaceae</taxon>
        <taxon>Halalkalibacter</taxon>
    </lineage>
</organism>
<evidence type="ECO:0000313" key="3">
    <source>
        <dbReference type="Proteomes" id="UP000678228"/>
    </source>
</evidence>
<evidence type="ECO:0000259" key="1">
    <source>
        <dbReference type="PROSITE" id="PS50965"/>
    </source>
</evidence>
<sequence length="324" mass="37404">MIKKQRDIPLKILKLEALLRRLPFNHSQRPLIEKDWNIRKAGLRGEQSLDYYLKELSPSTHDILHDLRIRHAEDSYFQLDTLIITPHFLLILEVKHISGTLFFDQKFNQLIRTKGGEEEKFLNPLIQLRVQHQRLQHWLLVNKFPKIPIFGLVVSTHPSAVLKANTNDVHNKVIHAECLLDKINDFTNLNQEPIFSKKDITRLAKVLIKQHTSSDFSVLEQYKIAACELQTGVHCPICNRLPLPRKKGIWFCPACLEPDPHAYRSTLNDSYLLFGPAITNEQARHFLDIESRSVTSKLLGSLQLEKIGEKRGSSYKLHLINPGS</sequence>
<reference evidence="2" key="1">
    <citation type="submission" date="2021-03" db="EMBL/GenBank/DDBJ databases">
        <title>Bacillus suaedae sp. nov., isolated from Suaeda aralocaspica.</title>
        <authorList>
            <person name="Lei R.F.R."/>
        </authorList>
    </citation>
    <scope>NUCLEOTIDE SEQUENCE</scope>
    <source>
        <strain evidence="2">YZJH907-2</strain>
    </source>
</reference>
<keyword evidence="3" id="KW-1185">Reference proteome</keyword>
<dbReference type="EMBL" id="JAGKSQ010000010">
    <property type="protein sequence ID" value="MBP3953182.1"/>
    <property type="molecule type" value="Genomic_DNA"/>
</dbReference>
<dbReference type="InterPro" id="IPR011528">
    <property type="entry name" value="NERD"/>
</dbReference>
<feature type="domain" description="NERD" evidence="1">
    <location>
        <begin position="41"/>
        <end position="158"/>
    </location>
</feature>
<gene>
    <name evidence="2" type="ORF">J7W16_18830</name>
</gene>
<proteinExistence type="predicted"/>
<dbReference type="RefSeq" id="WP_210599037.1">
    <property type="nucleotide sequence ID" value="NZ_JAGKSQ010000010.1"/>
</dbReference>
<dbReference type="AlphaFoldDB" id="A0A940WYL5"/>
<evidence type="ECO:0000313" key="2">
    <source>
        <dbReference type="EMBL" id="MBP3953182.1"/>
    </source>
</evidence>
<dbReference type="PROSITE" id="PS50965">
    <property type="entry name" value="NERD"/>
    <property type="match status" value="1"/>
</dbReference>
<comment type="caution">
    <text evidence="2">The sequence shown here is derived from an EMBL/GenBank/DDBJ whole genome shotgun (WGS) entry which is preliminary data.</text>
</comment>
<dbReference type="Proteomes" id="UP000678228">
    <property type="component" value="Unassembled WGS sequence"/>
</dbReference>